<comment type="caution">
    <text evidence="2">The sequence shown here is derived from an EMBL/GenBank/DDBJ whole genome shotgun (WGS) entry which is preliminary data.</text>
</comment>
<organism evidence="2 3">
    <name type="scientific">Tetraparma gracilis</name>
    <dbReference type="NCBI Taxonomy" id="2962635"/>
    <lineage>
        <taxon>Eukaryota</taxon>
        <taxon>Sar</taxon>
        <taxon>Stramenopiles</taxon>
        <taxon>Ochrophyta</taxon>
        <taxon>Bolidophyceae</taxon>
        <taxon>Parmales</taxon>
        <taxon>Triparmaceae</taxon>
        <taxon>Tetraparma</taxon>
    </lineage>
</organism>
<proteinExistence type="predicted"/>
<accession>A0ABQ6MQ28</accession>
<feature type="compositionally biased region" description="Low complexity" evidence="1">
    <location>
        <begin position="589"/>
        <end position="598"/>
    </location>
</feature>
<reference evidence="2 3" key="1">
    <citation type="journal article" date="2023" name="Commun. Biol.">
        <title>Genome analysis of Parmales, the sister group of diatoms, reveals the evolutionary specialization of diatoms from phago-mixotrophs to photoautotrophs.</title>
        <authorList>
            <person name="Ban H."/>
            <person name="Sato S."/>
            <person name="Yoshikawa S."/>
            <person name="Yamada K."/>
            <person name="Nakamura Y."/>
            <person name="Ichinomiya M."/>
            <person name="Sato N."/>
            <person name="Blanc-Mathieu R."/>
            <person name="Endo H."/>
            <person name="Kuwata A."/>
            <person name="Ogata H."/>
        </authorList>
    </citation>
    <scope>NUCLEOTIDE SEQUENCE [LARGE SCALE GENOMIC DNA]</scope>
</reference>
<feature type="region of interest" description="Disordered" evidence="1">
    <location>
        <begin position="104"/>
        <end position="143"/>
    </location>
</feature>
<protein>
    <submittedName>
        <fullName evidence="2">Uncharacterized protein</fullName>
    </submittedName>
</protein>
<dbReference type="EMBL" id="BRYB01004380">
    <property type="protein sequence ID" value="GMI30076.1"/>
    <property type="molecule type" value="Genomic_DNA"/>
</dbReference>
<evidence type="ECO:0000313" key="3">
    <source>
        <dbReference type="Proteomes" id="UP001165060"/>
    </source>
</evidence>
<feature type="region of interest" description="Disordered" evidence="1">
    <location>
        <begin position="563"/>
        <end position="652"/>
    </location>
</feature>
<name>A0ABQ6MQ28_9STRA</name>
<keyword evidence="3" id="KW-1185">Reference proteome</keyword>
<dbReference type="Proteomes" id="UP001165060">
    <property type="component" value="Unassembled WGS sequence"/>
</dbReference>
<evidence type="ECO:0000256" key="1">
    <source>
        <dbReference type="SAM" id="MobiDB-lite"/>
    </source>
</evidence>
<evidence type="ECO:0000313" key="2">
    <source>
        <dbReference type="EMBL" id="GMI30076.1"/>
    </source>
</evidence>
<gene>
    <name evidence="2" type="ORF">TeGR_g14449</name>
</gene>
<feature type="compositionally biased region" description="Basic and acidic residues" evidence="1">
    <location>
        <begin position="622"/>
        <end position="638"/>
    </location>
</feature>
<feature type="compositionally biased region" description="Low complexity" evidence="1">
    <location>
        <begin position="120"/>
        <end position="139"/>
    </location>
</feature>
<feature type="compositionally biased region" description="Basic and acidic residues" evidence="1">
    <location>
        <begin position="701"/>
        <end position="714"/>
    </location>
</feature>
<feature type="compositionally biased region" description="Basic residues" evidence="1">
    <location>
        <begin position="563"/>
        <end position="573"/>
    </location>
</feature>
<feature type="region of interest" description="Disordered" evidence="1">
    <location>
        <begin position="695"/>
        <end position="714"/>
    </location>
</feature>
<sequence>MSDQAAPSATDLGVSMAPWLKTAKELLTATRQWSTLVHNLHARVADSLATQDLKFSELNAFEQQALVERVHLELSTENHGSVAGFDKAVNSVIDTEIAAEVKRIAGGTEARDEEEGGGASLAAAAPASAAPASPRPAKLASDKDAMDAMDVGSAAKIVNVSVSAVIALLEQLPPSHLTLTRLMIGQPIPTEMRGRAWPLHLRHATAKSKYSASVTRRRVDTISTADVQITTSCQTFLQKDFHPAEKAYTRRRLMVMKTALSYHHVLLLGRGQSATLRPSLYWLLAPLTYVYTGGARPDPELPPAAEGDFIALLIEAFEALTTGPSGTGALNMAEDWSARATVLDQGQDAGEAFDFGAVPAWARAFQSTLKTLDGELHDRMVKVCRNRGLEDEGGPAPDLEEQCAYLAVGVGAYIERCLADVLSLEALLFVWDQAVMSSFELAIPRVLATVVYCLGDALRAVVERDDFVNVIATHGKSISVDALQTALEKHALPDIRKELGMKTTSMSIAVAKDEGEGGGGLADVGDEVLKQVLSRMDAVAKVNEDLENGLRAEAGADGRYAGKVKRLARKKAKPMGPPPGEDDKKEKAAAAPKSPPKSTLKGGPGGKENQAEGGEEGGGEEEGGKKEKKKKTDEEKAAKKAKKLEKARKADFETDVAEAMQQVIGRVWTREEMDAMGPMDRRKYEEKSDELRGVLGGLRGKRAEGGDDKELGKWDEEGAERYKARLDLKGGEEGAG</sequence>